<dbReference type="PANTHER" id="PTHR30069">
    <property type="entry name" value="TONB-DEPENDENT OUTER MEMBRANE RECEPTOR"/>
    <property type="match status" value="1"/>
</dbReference>
<dbReference type="PROSITE" id="PS52016">
    <property type="entry name" value="TONB_DEPENDENT_REC_3"/>
    <property type="match status" value="1"/>
</dbReference>
<evidence type="ECO:0000256" key="13">
    <source>
        <dbReference type="RuleBase" id="RU003357"/>
    </source>
</evidence>
<dbReference type="NCBIfam" id="TIGR01783">
    <property type="entry name" value="TonB-siderophor"/>
    <property type="match status" value="1"/>
</dbReference>
<dbReference type="Gene3D" id="2.170.130.10">
    <property type="entry name" value="TonB-dependent receptor, plug domain"/>
    <property type="match status" value="1"/>
</dbReference>
<evidence type="ECO:0000256" key="2">
    <source>
        <dbReference type="ARBA" id="ARBA00009810"/>
    </source>
</evidence>
<dbReference type="Pfam" id="PF07660">
    <property type="entry name" value="STN"/>
    <property type="match status" value="1"/>
</dbReference>
<keyword evidence="6 12" id="KW-0812">Transmembrane</keyword>
<evidence type="ECO:0000256" key="1">
    <source>
        <dbReference type="ARBA" id="ARBA00004571"/>
    </source>
</evidence>
<reference evidence="17 18" key="1">
    <citation type="submission" date="2015-11" db="EMBL/GenBank/DDBJ databases">
        <title>Complete genome sequencing of a biphenyl-degrading bacterium, Pseudomonas putida KF715 (=NBRC110667).</title>
        <authorList>
            <person name="Suenaga H."/>
            <person name="Fujihara N."/>
            <person name="Watanabe T."/>
            <person name="Hirose J."/>
            <person name="Kimura N."/>
            <person name="Yamazoe A."/>
            <person name="Hosoyama A."/>
            <person name="Shimodaira J."/>
            <person name="Furukawa K."/>
        </authorList>
    </citation>
    <scope>NUCLEOTIDE SEQUENCE [LARGE SCALE GENOMIC DNA]</scope>
    <source>
        <strain evidence="17 18">KF715</strain>
    </source>
</reference>
<evidence type="ECO:0000256" key="9">
    <source>
        <dbReference type="ARBA" id="ARBA00023136"/>
    </source>
</evidence>
<dbReference type="Pfam" id="PF07715">
    <property type="entry name" value="Plug"/>
    <property type="match status" value="1"/>
</dbReference>
<protein>
    <submittedName>
        <fullName evidence="17">Outer membrane receptor, TonB dependent</fullName>
    </submittedName>
</protein>
<evidence type="ECO:0000313" key="17">
    <source>
        <dbReference type="EMBL" id="BAW23325.1"/>
    </source>
</evidence>
<keyword evidence="5" id="KW-0406">Ion transport</keyword>
<evidence type="ECO:0000256" key="5">
    <source>
        <dbReference type="ARBA" id="ARBA00022496"/>
    </source>
</evidence>
<dbReference type="SUPFAM" id="SSF56935">
    <property type="entry name" value="Porins"/>
    <property type="match status" value="1"/>
</dbReference>
<keyword evidence="7" id="KW-0408">Iron</keyword>
<feature type="signal peptide" evidence="15">
    <location>
        <begin position="1"/>
        <end position="27"/>
    </location>
</feature>
<keyword evidence="4 12" id="KW-1134">Transmembrane beta strand</keyword>
<dbReference type="InterPro" id="IPR036942">
    <property type="entry name" value="Beta-barrel_TonB_sf"/>
</dbReference>
<dbReference type="Pfam" id="PF00593">
    <property type="entry name" value="TonB_dep_Rec_b-barrel"/>
    <property type="match status" value="1"/>
</dbReference>
<dbReference type="EMBL" id="AP015029">
    <property type="protein sequence ID" value="BAW23325.1"/>
    <property type="molecule type" value="Genomic_DNA"/>
</dbReference>
<keyword evidence="9 12" id="KW-0472">Membrane</keyword>
<dbReference type="GO" id="GO:0044718">
    <property type="term" value="P:siderophore transmembrane transport"/>
    <property type="evidence" value="ECO:0007669"/>
    <property type="project" value="TreeGrafter"/>
</dbReference>
<dbReference type="GO" id="GO:0015344">
    <property type="term" value="F:siderophore uptake transmembrane transporter activity"/>
    <property type="evidence" value="ECO:0007669"/>
    <property type="project" value="TreeGrafter"/>
</dbReference>
<evidence type="ECO:0000256" key="3">
    <source>
        <dbReference type="ARBA" id="ARBA00022448"/>
    </source>
</evidence>
<evidence type="ECO:0000256" key="8">
    <source>
        <dbReference type="ARBA" id="ARBA00023077"/>
    </source>
</evidence>
<comment type="similarity">
    <text evidence="2 12 13">Belongs to the TonB-dependent receptor family.</text>
</comment>
<dbReference type="Gene3D" id="3.55.50.30">
    <property type="match status" value="1"/>
</dbReference>
<dbReference type="InterPro" id="IPR010105">
    <property type="entry name" value="TonB_sidphr_rcpt"/>
</dbReference>
<evidence type="ECO:0000256" key="12">
    <source>
        <dbReference type="PROSITE-ProRule" id="PRU01360"/>
    </source>
</evidence>
<evidence type="ECO:0000256" key="7">
    <source>
        <dbReference type="ARBA" id="ARBA00023004"/>
    </source>
</evidence>
<keyword evidence="5" id="KW-0410">Iron transport</keyword>
<dbReference type="AlphaFoldDB" id="A0A1L7NCY5"/>
<accession>A0A1L7NCY5</accession>
<feature type="region of interest" description="Disordered" evidence="14">
    <location>
        <begin position="352"/>
        <end position="376"/>
    </location>
</feature>
<keyword evidence="3 12" id="KW-0813">Transport</keyword>
<feature type="domain" description="Secretin/TonB short N-terminal" evidence="16">
    <location>
        <begin position="55"/>
        <end position="106"/>
    </location>
</feature>
<dbReference type="InterPro" id="IPR012910">
    <property type="entry name" value="Plug_dom"/>
</dbReference>
<dbReference type="Gene3D" id="2.40.170.20">
    <property type="entry name" value="TonB-dependent receptor, beta-barrel domain"/>
    <property type="match status" value="1"/>
</dbReference>
<keyword evidence="10 17" id="KW-0675">Receptor</keyword>
<evidence type="ECO:0000256" key="11">
    <source>
        <dbReference type="ARBA" id="ARBA00023237"/>
    </source>
</evidence>
<gene>
    <name evidence="17" type="ORF">KF715C_ch27520</name>
</gene>
<evidence type="ECO:0000313" key="18">
    <source>
        <dbReference type="Proteomes" id="UP000218731"/>
    </source>
</evidence>
<dbReference type="InterPro" id="IPR011662">
    <property type="entry name" value="Secretin/TonB_short_N"/>
</dbReference>
<dbReference type="GO" id="GO:0009279">
    <property type="term" value="C:cell outer membrane"/>
    <property type="evidence" value="ECO:0007669"/>
    <property type="project" value="UniProtKB-SubCell"/>
</dbReference>
<comment type="subcellular location">
    <subcellularLocation>
        <location evidence="1 12">Cell outer membrane</location>
        <topology evidence="1 12">Multi-pass membrane protein</topology>
    </subcellularLocation>
</comment>
<dbReference type="CDD" id="cd01347">
    <property type="entry name" value="ligand_gated_channel"/>
    <property type="match status" value="1"/>
</dbReference>
<organism evidence="17 18">
    <name type="scientific">Pseudomonas putida</name>
    <name type="common">Arthrobacter siderocapsulatus</name>
    <dbReference type="NCBI Taxonomy" id="303"/>
    <lineage>
        <taxon>Bacteria</taxon>
        <taxon>Pseudomonadati</taxon>
        <taxon>Pseudomonadota</taxon>
        <taxon>Gammaproteobacteria</taxon>
        <taxon>Pseudomonadales</taxon>
        <taxon>Pseudomonadaceae</taxon>
        <taxon>Pseudomonas</taxon>
    </lineage>
</organism>
<dbReference type="Proteomes" id="UP000218731">
    <property type="component" value="Chromosome 1"/>
</dbReference>
<dbReference type="SMART" id="SM00965">
    <property type="entry name" value="STN"/>
    <property type="match status" value="1"/>
</dbReference>
<evidence type="ECO:0000256" key="6">
    <source>
        <dbReference type="ARBA" id="ARBA00022692"/>
    </source>
</evidence>
<keyword evidence="15" id="KW-0732">Signal</keyword>
<evidence type="ECO:0000259" key="16">
    <source>
        <dbReference type="SMART" id="SM00965"/>
    </source>
</evidence>
<keyword evidence="8 13" id="KW-0798">TonB box</keyword>
<evidence type="ECO:0000256" key="10">
    <source>
        <dbReference type="ARBA" id="ARBA00023170"/>
    </source>
</evidence>
<dbReference type="PANTHER" id="PTHR30069:SF42">
    <property type="entry name" value="FERRIC AEROBACTIN RECEPTOR"/>
    <property type="match status" value="1"/>
</dbReference>
<feature type="chain" id="PRO_5012092112" evidence="15">
    <location>
        <begin position="28"/>
        <end position="815"/>
    </location>
</feature>
<dbReference type="InterPro" id="IPR000531">
    <property type="entry name" value="Beta-barrel_TonB"/>
</dbReference>
<proteinExistence type="inferred from homology"/>
<evidence type="ECO:0000256" key="15">
    <source>
        <dbReference type="SAM" id="SignalP"/>
    </source>
</evidence>
<evidence type="ECO:0000256" key="14">
    <source>
        <dbReference type="SAM" id="MobiDB-lite"/>
    </source>
</evidence>
<dbReference type="GO" id="GO:0038023">
    <property type="term" value="F:signaling receptor activity"/>
    <property type="evidence" value="ECO:0007669"/>
    <property type="project" value="InterPro"/>
</dbReference>
<name>A0A1L7NCY5_PSEPU</name>
<sequence length="815" mass="89418">MSQLFLRAPWHVSVLTSTLMASQWSHAQALVVVEFNVPASTLERSLNAVARQAGAQVLFSSELTAGKQAPALQGRYTLEQALEHVLEHSGLVGKARDERTFIVVPPNDAMMGRGLASTSSTVELANVEITSSRLSSNVVAQARQVNVIEREQLKQLRQGSDGLATLLAKSIPGMADSSRTITDYGQTLRGRTMLVLVDGVPLNTNRDSSRNLANIDPALIERIEVIRGSSAIYGAGATGGIISITTRPAGGEAMAETTLTGVSPLSQMDSDGLGGQLQHHVAGSQGALDYALDFGARHIGASYDAKGHRIAPEPSQGDLFDSNTYNIGGKFGWRIDEQQRVQLSLSHYTAEQDSDYTADPSVSRLPPGSVPAQPLSGLSLDEQNQIKNTLVNLQYAHTEVLGGTLDTQFYYRDYFTRFTPFDARGVATRGRNVDQVMQNSEVFGSRITLRTPLGGSDIEVLWGGDFNQERSDMPIDIFDPQEFDASGGAVFNKIGKLTYMPDLTSRSVGAFAQLQHRFTEQWSMEGGVRYEYATAKYGDFVPLSESTAASPATVEGGKVHYDALLSNISLTYSPVSGQAIYAAFSQGFQLPDIGVQLRNARRDFEVGSSNLEPVKTNNYELGWRGDLGEQTLASLAIFYTTSKLGDVQSFNNGLILTRTQERIYGVEGSADWLTRHEHWGAGGSFTWMKGREQPDGGDWQDMTGYRIPPLKLTAYLQYKPDEDWTHRVQATYFGAEDYRLNGVESFGRRRVEGYTTVDVISQYQLSEGDQISVGVQNLFNRYYYPLYSQLMRNSNNTSHLPAPGAVITASYTHRW</sequence>
<dbReference type="InterPro" id="IPR037066">
    <property type="entry name" value="Plug_dom_sf"/>
</dbReference>
<dbReference type="InterPro" id="IPR039426">
    <property type="entry name" value="TonB-dep_rcpt-like"/>
</dbReference>
<keyword evidence="11 12" id="KW-0998">Cell outer membrane</keyword>
<evidence type="ECO:0000256" key="4">
    <source>
        <dbReference type="ARBA" id="ARBA00022452"/>
    </source>
</evidence>